<keyword evidence="1" id="KW-0547">Nucleotide-binding</keyword>
<dbReference type="SMART" id="SM00175">
    <property type="entry name" value="RAB"/>
    <property type="match status" value="1"/>
</dbReference>
<dbReference type="CDD" id="cd00154">
    <property type="entry name" value="Rab"/>
    <property type="match status" value="1"/>
</dbReference>
<dbReference type="PANTHER" id="PTHR47978">
    <property type="match status" value="1"/>
</dbReference>
<dbReference type="PROSITE" id="PS51419">
    <property type="entry name" value="RAB"/>
    <property type="match status" value="1"/>
</dbReference>
<evidence type="ECO:0000313" key="2">
    <source>
        <dbReference type="EMBL" id="KAK8895146.1"/>
    </source>
</evidence>
<protein>
    <submittedName>
        <fullName evidence="2">Uncharacterized protein</fullName>
    </submittedName>
</protein>
<dbReference type="PRINTS" id="PR00449">
    <property type="entry name" value="RASTRNSFRMNG"/>
</dbReference>
<sequence>MEIYSSLGDSYYRDANVSIIVFDLTDANSEDMVKFYVDAVKKINRENCKFCIVGNKNDLENKMAPKDKIQAFCNENNYNFFITSAKTGEGIKEMVDEIVELLIKGKVVGNHGSPGVSIDENSNEKKKSCC</sequence>
<comment type="caution">
    <text evidence="2">The sequence shown here is derived from an EMBL/GenBank/DDBJ whole genome shotgun (WGS) entry which is preliminary data.</text>
</comment>
<evidence type="ECO:0000313" key="3">
    <source>
        <dbReference type="Proteomes" id="UP001470230"/>
    </source>
</evidence>
<dbReference type="EMBL" id="JAPFFF010000003">
    <property type="protein sequence ID" value="KAK8895146.1"/>
    <property type="molecule type" value="Genomic_DNA"/>
</dbReference>
<dbReference type="SMART" id="SM00173">
    <property type="entry name" value="RAS"/>
    <property type="match status" value="1"/>
</dbReference>
<dbReference type="SUPFAM" id="SSF52540">
    <property type="entry name" value="P-loop containing nucleoside triphosphate hydrolases"/>
    <property type="match status" value="1"/>
</dbReference>
<organism evidence="2 3">
    <name type="scientific">Tritrichomonas musculus</name>
    <dbReference type="NCBI Taxonomy" id="1915356"/>
    <lineage>
        <taxon>Eukaryota</taxon>
        <taxon>Metamonada</taxon>
        <taxon>Parabasalia</taxon>
        <taxon>Tritrichomonadida</taxon>
        <taxon>Tritrichomonadidae</taxon>
        <taxon>Tritrichomonas</taxon>
    </lineage>
</organism>
<dbReference type="Pfam" id="PF00071">
    <property type="entry name" value="Ras"/>
    <property type="match status" value="1"/>
</dbReference>
<dbReference type="InterPro" id="IPR001806">
    <property type="entry name" value="Small_GTPase"/>
</dbReference>
<dbReference type="Gene3D" id="3.40.50.300">
    <property type="entry name" value="P-loop containing nucleotide triphosphate hydrolases"/>
    <property type="match status" value="1"/>
</dbReference>
<gene>
    <name evidence="2" type="ORF">M9Y10_023588</name>
</gene>
<dbReference type="InterPro" id="IPR027417">
    <property type="entry name" value="P-loop_NTPase"/>
</dbReference>
<evidence type="ECO:0000256" key="1">
    <source>
        <dbReference type="ARBA" id="ARBA00022741"/>
    </source>
</evidence>
<reference evidence="2 3" key="1">
    <citation type="submission" date="2024-04" db="EMBL/GenBank/DDBJ databases">
        <title>Tritrichomonas musculus Genome.</title>
        <authorList>
            <person name="Alves-Ferreira E."/>
            <person name="Grigg M."/>
            <person name="Lorenzi H."/>
            <person name="Galac M."/>
        </authorList>
    </citation>
    <scope>NUCLEOTIDE SEQUENCE [LARGE SCALE GENOMIC DNA]</scope>
    <source>
        <strain evidence="2 3">EAF2021</strain>
    </source>
</reference>
<accession>A0ABR2KWG8</accession>
<keyword evidence="3" id="KW-1185">Reference proteome</keyword>
<proteinExistence type="predicted"/>
<dbReference type="Proteomes" id="UP001470230">
    <property type="component" value="Unassembled WGS sequence"/>
</dbReference>
<name>A0ABR2KWG8_9EUKA</name>